<dbReference type="SUPFAM" id="SSF55729">
    <property type="entry name" value="Acyl-CoA N-acyltransferases (Nat)"/>
    <property type="match status" value="1"/>
</dbReference>
<evidence type="ECO:0000313" key="4">
    <source>
        <dbReference type="Proteomes" id="UP001597135"/>
    </source>
</evidence>
<name>A0ABW3ZLV8_9RHOB</name>
<comment type="caution">
    <text evidence="3">The sequence shown here is derived from an EMBL/GenBank/DDBJ whole genome shotgun (WGS) entry which is preliminary data.</text>
</comment>
<accession>A0ABW3ZLV8</accession>
<sequence length="366" mass="40320">MAPFYCVETAESVTELLALTEDWEKLEARDPEASVFVSHDWLAPVLINHEGRWRVYLVRRGVEPVALLPVVLRTVWCREAKRLRTRIDSAGVLAGVPTGLLVDPRHAEGALEALGHALRARPWAELRLSGLSAERADALGADLLGAGTATSAAPEAALAVPLPETYEDFVKTRFSSSTRFEIRGYTRRELRSCGWQLVFSTEDTLERDIDRLLSKHLKAWAVRDGATAAHERGEEMRHLLRRAFSEDALALIVLKRGDEVIASAAHLVDRAGGEMRAVLLDTAPGDTATLFLTAMSIAWGIEQGLAHYRFNNEDSSWCERFGAEPVGLHGLEVTRRLQTEEAGFDRPGLARTPLPATRNGGSPLYA</sequence>
<gene>
    <name evidence="3" type="ORF">ACFQ4E_17020</name>
</gene>
<dbReference type="Pfam" id="PF13480">
    <property type="entry name" value="Acetyltransf_6"/>
    <property type="match status" value="1"/>
</dbReference>
<dbReference type="InterPro" id="IPR016181">
    <property type="entry name" value="Acyl_CoA_acyltransferase"/>
</dbReference>
<feature type="region of interest" description="Disordered" evidence="1">
    <location>
        <begin position="342"/>
        <end position="366"/>
    </location>
</feature>
<evidence type="ECO:0000256" key="1">
    <source>
        <dbReference type="SAM" id="MobiDB-lite"/>
    </source>
</evidence>
<dbReference type="RefSeq" id="WP_386805675.1">
    <property type="nucleotide sequence ID" value="NZ_JBHTMU010000039.1"/>
</dbReference>
<protein>
    <submittedName>
        <fullName evidence="3">GNAT family N-acetyltransferase</fullName>
    </submittedName>
</protein>
<organism evidence="3 4">
    <name type="scientific">Litorisediminicola beolgyonensis</name>
    <dbReference type="NCBI Taxonomy" id="1173614"/>
    <lineage>
        <taxon>Bacteria</taxon>
        <taxon>Pseudomonadati</taxon>
        <taxon>Pseudomonadota</taxon>
        <taxon>Alphaproteobacteria</taxon>
        <taxon>Rhodobacterales</taxon>
        <taxon>Paracoccaceae</taxon>
        <taxon>Litorisediminicola</taxon>
    </lineage>
</organism>
<dbReference type="InterPro" id="IPR038740">
    <property type="entry name" value="BioF2-like_GNAT_dom"/>
</dbReference>
<feature type="domain" description="BioF2-like acetyltransferase" evidence="2">
    <location>
        <begin position="179"/>
        <end position="311"/>
    </location>
</feature>
<evidence type="ECO:0000259" key="2">
    <source>
        <dbReference type="Pfam" id="PF13480"/>
    </source>
</evidence>
<evidence type="ECO:0000313" key="3">
    <source>
        <dbReference type="EMBL" id="MFD1344135.1"/>
    </source>
</evidence>
<reference evidence="4" key="1">
    <citation type="journal article" date="2019" name="Int. J. Syst. Evol. Microbiol.">
        <title>The Global Catalogue of Microorganisms (GCM) 10K type strain sequencing project: providing services to taxonomists for standard genome sequencing and annotation.</title>
        <authorList>
            <consortium name="The Broad Institute Genomics Platform"/>
            <consortium name="The Broad Institute Genome Sequencing Center for Infectious Disease"/>
            <person name="Wu L."/>
            <person name="Ma J."/>
        </authorList>
    </citation>
    <scope>NUCLEOTIDE SEQUENCE [LARGE SCALE GENOMIC DNA]</scope>
    <source>
        <strain evidence="4">CCUG 62953</strain>
    </source>
</reference>
<dbReference type="Proteomes" id="UP001597135">
    <property type="component" value="Unassembled WGS sequence"/>
</dbReference>
<keyword evidence="4" id="KW-1185">Reference proteome</keyword>
<dbReference type="EMBL" id="JBHTMU010000039">
    <property type="protein sequence ID" value="MFD1344135.1"/>
    <property type="molecule type" value="Genomic_DNA"/>
</dbReference>
<dbReference type="Gene3D" id="3.40.630.30">
    <property type="match status" value="1"/>
</dbReference>
<proteinExistence type="predicted"/>